<reference evidence="1" key="2">
    <citation type="journal article" date="2015" name="Fish Shellfish Immunol.">
        <title>Early steps in the European eel (Anguilla anguilla)-Vibrio vulnificus interaction in the gills: Role of the RtxA13 toxin.</title>
        <authorList>
            <person name="Callol A."/>
            <person name="Pajuelo D."/>
            <person name="Ebbesson L."/>
            <person name="Teles M."/>
            <person name="MacKenzie S."/>
            <person name="Amaro C."/>
        </authorList>
    </citation>
    <scope>NUCLEOTIDE SEQUENCE</scope>
</reference>
<accession>A0A0E9Q9P7</accession>
<protein>
    <submittedName>
        <fullName evidence="1">Uncharacterized protein</fullName>
    </submittedName>
</protein>
<name>A0A0E9Q9P7_ANGAN</name>
<dbReference type="AlphaFoldDB" id="A0A0E9Q9P7"/>
<reference evidence="1" key="1">
    <citation type="submission" date="2014-11" db="EMBL/GenBank/DDBJ databases">
        <authorList>
            <person name="Amaro Gonzalez C."/>
        </authorList>
    </citation>
    <scope>NUCLEOTIDE SEQUENCE</scope>
</reference>
<evidence type="ECO:0000313" key="1">
    <source>
        <dbReference type="EMBL" id="JAH13474.1"/>
    </source>
</evidence>
<organism evidence="1">
    <name type="scientific">Anguilla anguilla</name>
    <name type="common">European freshwater eel</name>
    <name type="synonym">Muraena anguilla</name>
    <dbReference type="NCBI Taxonomy" id="7936"/>
    <lineage>
        <taxon>Eukaryota</taxon>
        <taxon>Metazoa</taxon>
        <taxon>Chordata</taxon>
        <taxon>Craniata</taxon>
        <taxon>Vertebrata</taxon>
        <taxon>Euteleostomi</taxon>
        <taxon>Actinopterygii</taxon>
        <taxon>Neopterygii</taxon>
        <taxon>Teleostei</taxon>
        <taxon>Anguilliformes</taxon>
        <taxon>Anguillidae</taxon>
        <taxon>Anguilla</taxon>
    </lineage>
</organism>
<proteinExistence type="predicted"/>
<sequence length="23" mass="2611">MQFNKPVHHVLLSVTPEVYISAT</sequence>
<dbReference type="EMBL" id="GBXM01095103">
    <property type="protein sequence ID" value="JAH13474.1"/>
    <property type="molecule type" value="Transcribed_RNA"/>
</dbReference>